<protein>
    <submittedName>
        <fullName evidence="1">Uncharacterized protein</fullName>
    </submittedName>
</protein>
<comment type="caution">
    <text evidence="1">The sequence shown here is derived from an EMBL/GenBank/DDBJ whole genome shotgun (WGS) entry which is preliminary data.</text>
</comment>
<dbReference type="Proteomes" id="UP000053831">
    <property type="component" value="Unassembled WGS sequence"/>
</dbReference>
<proteinExistence type="predicted"/>
<name>A0A0M9VV03_ESCWE</name>
<dbReference type="EMBL" id="LGSR01000017">
    <property type="protein sequence ID" value="KOS20433.1"/>
    <property type="molecule type" value="Genomic_DNA"/>
</dbReference>
<organism evidence="1 2">
    <name type="scientific">Escovopsis weberi</name>
    <dbReference type="NCBI Taxonomy" id="150374"/>
    <lineage>
        <taxon>Eukaryota</taxon>
        <taxon>Fungi</taxon>
        <taxon>Dikarya</taxon>
        <taxon>Ascomycota</taxon>
        <taxon>Pezizomycotina</taxon>
        <taxon>Sordariomycetes</taxon>
        <taxon>Hypocreomycetidae</taxon>
        <taxon>Hypocreales</taxon>
        <taxon>Hypocreaceae</taxon>
        <taxon>Escovopsis</taxon>
    </lineage>
</organism>
<sequence>MNAHFFDTLFELTEEDLAVVEEEINSLLLACTQFILEDPPNYPEALKEADQAYALALAEDMRGLYPTINFFRAHCHRGLRNWVAAVSTTESLEGVGREAVQGLPGSCLDDMRDLAMEDPRQLRRVKAGEDLHARFFRHEKGKAVDRGQWRMLQ</sequence>
<accession>A0A0M9VV03</accession>
<evidence type="ECO:0000313" key="1">
    <source>
        <dbReference type="EMBL" id="KOS20433.1"/>
    </source>
</evidence>
<dbReference type="OrthoDB" id="4897830at2759"/>
<reference evidence="1 2" key="1">
    <citation type="submission" date="2015-07" db="EMBL/GenBank/DDBJ databases">
        <title>The genome of the fungus Escovopsis weberi, a specialized disease agent of ant agriculture.</title>
        <authorList>
            <person name="de Man T.J."/>
            <person name="Stajich J.E."/>
            <person name="Kubicek C.P."/>
            <person name="Chenthamara K."/>
            <person name="Atanasova L."/>
            <person name="Druzhinina I.S."/>
            <person name="Birnbaum S."/>
            <person name="Barribeau S.M."/>
            <person name="Teiling C."/>
            <person name="Suen G."/>
            <person name="Currie C."/>
            <person name="Gerardo N.M."/>
        </authorList>
    </citation>
    <scope>NUCLEOTIDE SEQUENCE [LARGE SCALE GENOMIC DNA]</scope>
</reference>
<gene>
    <name evidence="1" type="ORF">ESCO_005508</name>
</gene>
<evidence type="ECO:0000313" key="2">
    <source>
        <dbReference type="Proteomes" id="UP000053831"/>
    </source>
</evidence>
<keyword evidence="2" id="KW-1185">Reference proteome</keyword>
<dbReference type="AlphaFoldDB" id="A0A0M9VV03"/>